<feature type="compositionally biased region" description="Polar residues" evidence="1">
    <location>
        <begin position="85"/>
        <end position="110"/>
    </location>
</feature>
<feature type="compositionally biased region" description="Basic and acidic residues" evidence="1">
    <location>
        <begin position="304"/>
        <end position="319"/>
    </location>
</feature>
<evidence type="ECO:0000313" key="3">
    <source>
        <dbReference type="Proteomes" id="UP001178508"/>
    </source>
</evidence>
<accession>A0AAV1ERF5</accession>
<reference evidence="2" key="1">
    <citation type="submission" date="2023-08" db="EMBL/GenBank/DDBJ databases">
        <authorList>
            <person name="Alioto T."/>
            <person name="Alioto T."/>
            <person name="Gomez Garrido J."/>
        </authorList>
    </citation>
    <scope>NUCLEOTIDE SEQUENCE</scope>
</reference>
<evidence type="ECO:0000256" key="1">
    <source>
        <dbReference type="SAM" id="MobiDB-lite"/>
    </source>
</evidence>
<proteinExistence type="predicted"/>
<dbReference type="Proteomes" id="UP001178508">
    <property type="component" value="Chromosome 2"/>
</dbReference>
<feature type="compositionally biased region" description="Basic and acidic residues" evidence="1">
    <location>
        <begin position="140"/>
        <end position="155"/>
    </location>
</feature>
<feature type="region of interest" description="Disordered" evidence="1">
    <location>
        <begin position="224"/>
        <end position="319"/>
    </location>
</feature>
<evidence type="ECO:0000313" key="2">
    <source>
        <dbReference type="EMBL" id="CAJ1051260.1"/>
    </source>
</evidence>
<organism evidence="2 3">
    <name type="scientific">Xyrichtys novacula</name>
    <name type="common">Pearly razorfish</name>
    <name type="synonym">Hemipteronotus novacula</name>
    <dbReference type="NCBI Taxonomy" id="13765"/>
    <lineage>
        <taxon>Eukaryota</taxon>
        <taxon>Metazoa</taxon>
        <taxon>Chordata</taxon>
        <taxon>Craniata</taxon>
        <taxon>Vertebrata</taxon>
        <taxon>Euteleostomi</taxon>
        <taxon>Actinopterygii</taxon>
        <taxon>Neopterygii</taxon>
        <taxon>Teleostei</taxon>
        <taxon>Neoteleostei</taxon>
        <taxon>Acanthomorphata</taxon>
        <taxon>Eupercaria</taxon>
        <taxon>Labriformes</taxon>
        <taxon>Labridae</taxon>
        <taxon>Xyrichtys</taxon>
    </lineage>
</organism>
<name>A0AAV1ERF5_XYRNO</name>
<keyword evidence="3" id="KW-1185">Reference proteome</keyword>
<protein>
    <submittedName>
        <fullName evidence="2">Uncharacterized protein</fullName>
    </submittedName>
</protein>
<feature type="compositionally biased region" description="Basic and acidic residues" evidence="1">
    <location>
        <begin position="1"/>
        <end position="16"/>
    </location>
</feature>
<dbReference type="AlphaFoldDB" id="A0AAV1ERF5"/>
<gene>
    <name evidence="2" type="ORF">XNOV1_A011679</name>
</gene>
<sequence length="319" mass="35259">MTEWPRRDESRRHTDLGRLSNVSMAKRTPGGTQRNEAPRGFSCPREEEGRNRRRQGKERSAGSPPISVHEHAERRGEKSDRASKRTTASAQGASNRASNTHSHSIQNYTDPQHGKPSLKLAFRSTKTLIPNHSTANKSIADPRRGDIQSCTDRRAPPRSGPETVAIAGDRRVRFSSFLLTLTPPADKYRLAARCQISSSRRSDGLATRCLRSFTLKLIHRKINHKNHQNGVTHTRQRNPDGGNALRKNQKKPSSSRAPVFPVQLRPGPGEEAAAAAAAAGREKSSKYRVHHSRGAPHKCPLLSLKDEFPPGGGAERESE</sequence>
<dbReference type="EMBL" id="OY660865">
    <property type="protein sequence ID" value="CAJ1051260.1"/>
    <property type="molecule type" value="Genomic_DNA"/>
</dbReference>
<feature type="region of interest" description="Disordered" evidence="1">
    <location>
        <begin position="1"/>
        <end position="117"/>
    </location>
</feature>
<feature type="compositionally biased region" description="Basic residues" evidence="1">
    <location>
        <begin position="286"/>
        <end position="296"/>
    </location>
</feature>
<feature type="compositionally biased region" description="Basic and acidic residues" evidence="1">
    <location>
        <begin position="68"/>
        <end position="83"/>
    </location>
</feature>
<feature type="region of interest" description="Disordered" evidence="1">
    <location>
        <begin position="129"/>
        <end position="163"/>
    </location>
</feature>